<dbReference type="eggNOG" id="COG0607">
    <property type="taxonomic scope" value="Bacteria"/>
</dbReference>
<organism evidence="3 4">
    <name type="scientific">Desulfocapsa sulfexigens (strain DSM 10523 / SB164P1)</name>
    <dbReference type="NCBI Taxonomy" id="1167006"/>
    <lineage>
        <taxon>Bacteria</taxon>
        <taxon>Pseudomonadati</taxon>
        <taxon>Thermodesulfobacteriota</taxon>
        <taxon>Desulfobulbia</taxon>
        <taxon>Desulfobulbales</taxon>
        <taxon>Desulfocapsaceae</taxon>
        <taxon>Desulfocapsa</taxon>
    </lineage>
</organism>
<evidence type="ECO:0000259" key="2">
    <source>
        <dbReference type="PROSITE" id="PS50206"/>
    </source>
</evidence>
<dbReference type="InterPro" id="IPR036873">
    <property type="entry name" value="Rhodanese-like_dom_sf"/>
</dbReference>
<name>M1P671_DESSD</name>
<evidence type="ECO:0000256" key="1">
    <source>
        <dbReference type="SAM" id="SignalP"/>
    </source>
</evidence>
<dbReference type="HOGENOM" id="CLU_182111_0_0_7"/>
<keyword evidence="1" id="KW-0732">Signal</keyword>
<evidence type="ECO:0000313" key="4">
    <source>
        <dbReference type="Proteomes" id="UP000011721"/>
    </source>
</evidence>
<dbReference type="InterPro" id="IPR001763">
    <property type="entry name" value="Rhodanese-like_dom"/>
</dbReference>
<dbReference type="EMBL" id="CP003985">
    <property type="protein sequence ID" value="AGF77192.1"/>
    <property type="molecule type" value="Genomic_DNA"/>
</dbReference>
<feature type="chain" id="PRO_5004016101" evidence="1">
    <location>
        <begin position="23"/>
        <end position="89"/>
    </location>
</feature>
<reference evidence="4" key="1">
    <citation type="journal article" date="2013" name="Stand. Genomic Sci.">
        <title>Complete genome sequence of Desulfocapsa sulfexigens, a marine deltaproteobacterium specialized in disproportionating inorganic sulfur compounds.</title>
        <authorList>
            <person name="Finster K.W."/>
            <person name="Kjeldsen K.U."/>
            <person name="Kube M."/>
            <person name="Reinhardt R."/>
            <person name="Mussmann M."/>
            <person name="Amann R."/>
            <person name="Schreiber L."/>
        </authorList>
    </citation>
    <scope>NUCLEOTIDE SEQUENCE [LARGE SCALE GENOMIC DNA]</scope>
    <source>
        <strain evidence="4">DSM 10523 / SB164P1</strain>
    </source>
</reference>
<keyword evidence="3" id="KW-0808">Transferase</keyword>
<feature type="domain" description="Rhodanese" evidence="2">
    <location>
        <begin position="38"/>
        <end position="89"/>
    </location>
</feature>
<dbReference type="SUPFAM" id="SSF52821">
    <property type="entry name" value="Rhodanese/Cell cycle control phosphatase"/>
    <property type="match status" value="1"/>
</dbReference>
<evidence type="ECO:0000313" key="3">
    <source>
        <dbReference type="EMBL" id="AGF77192.1"/>
    </source>
</evidence>
<dbReference type="Pfam" id="PF00581">
    <property type="entry name" value="Rhodanese"/>
    <property type="match status" value="1"/>
</dbReference>
<accession>M1P671</accession>
<dbReference type="KEGG" id="dsf:UWK_00611"/>
<sequence length="89" mass="9663">MKKLTLLLLSFLLLCAALPAIAGEVPLISKDELKAQLDSGNVVILDVRSGRDWSSSEFKIKGAVQAPGSDIAKWSKDYTKDQPLVLYCA</sequence>
<feature type="signal peptide" evidence="1">
    <location>
        <begin position="1"/>
        <end position="22"/>
    </location>
</feature>
<dbReference type="OrthoDB" id="5422839at2"/>
<dbReference type="AlphaFoldDB" id="M1P671"/>
<gene>
    <name evidence="3" type="ordered locus">UWK_00611</name>
</gene>
<keyword evidence="4" id="KW-1185">Reference proteome</keyword>
<dbReference type="STRING" id="1167006.UWK_00611"/>
<dbReference type="Proteomes" id="UP000011721">
    <property type="component" value="Chromosome"/>
</dbReference>
<dbReference type="GO" id="GO:0016740">
    <property type="term" value="F:transferase activity"/>
    <property type="evidence" value="ECO:0007669"/>
    <property type="project" value="UniProtKB-KW"/>
</dbReference>
<dbReference type="Gene3D" id="3.40.250.10">
    <property type="entry name" value="Rhodanese-like domain"/>
    <property type="match status" value="1"/>
</dbReference>
<proteinExistence type="predicted"/>
<dbReference type="PROSITE" id="PS50206">
    <property type="entry name" value="RHODANESE_3"/>
    <property type="match status" value="1"/>
</dbReference>
<protein>
    <submittedName>
        <fullName evidence="3">Rhodanese-related sulfurtransferase</fullName>
    </submittedName>
</protein>